<evidence type="ECO:0000313" key="2">
    <source>
        <dbReference type="Proteomes" id="UP000756921"/>
    </source>
</evidence>
<dbReference type="AlphaFoldDB" id="A0A9P6KVD4"/>
<proteinExistence type="predicted"/>
<gene>
    <name evidence="1" type="ORF">PMIN01_02566</name>
</gene>
<protein>
    <submittedName>
        <fullName evidence="1">Uncharacterized protein</fullName>
    </submittedName>
</protein>
<organism evidence="1 2">
    <name type="scientific">Paraphaeosphaeria minitans</name>
    <dbReference type="NCBI Taxonomy" id="565426"/>
    <lineage>
        <taxon>Eukaryota</taxon>
        <taxon>Fungi</taxon>
        <taxon>Dikarya</taxon>
        <taxon>Ascomycota</taxon>
        <taxon>Pezizomycotina</taxon>
        <taxon>Dothideomycetes</taxon>
        <taxon>Pleosporomycetidae</taxon>
        <taxon>Pleosporales</taxon>
        <taxon>Massarineae</taxon>
        <taxon>Didymosphaeriaceae</taxon>
        <taxon>Paraphaeosphaeria</taxon>
    </lineage>
</organism>
<keyword evidence="2" id="KW-1185">Reference proteome</keyword>
<dbReference type="Proteomes" id="UP000756921">
    <property type="component" value="Unassembled WGS sequence"/>
</dbReference>
<name>A0A9P6KVD4_9PLEO</name>
<evidence type="ECO:0000313" key="1">
    <source>
        <dbReference type="EMBL" id="KAF9739931.1"/>
    </source>
</evidence>
<accession>A0A9P6KVD4</accession>
<reference evidence="1" key="1">
    <citation type="journal article" date="2020" name="Mol. Plant Microbe Interact.">
        <title>Genome Sequence of the Biocontrol Agent Coniothyrium minitans strain Conio (IMI 134523).</title>
        <authorList>
            <person name="Patel D."/>
            <person name="Shittu T.A."/>
            <person name="Baroncelli R."/>
            <person name="Muthumeenakshi S."/>
            <person name="Osborne T.H."/>
            <person name="Janganan T.K."/>
            <person name="Sreenivasaprasad S."/>
        </authorList>
    </citation>
    <scope>NUCLEOTIDE SEQUENCE</scope>
    <source>
        <strain evidence="1">Conio</strain>
    </source>
</reference>
<sequence>MVTVRINVGVNVCVNVCVNVWERLLTGESTRRLTPSSLAFDPLSTPSITLLDMLQDLRRPSCLDPGGEEMRAHNNTVAIGHGDCAMSSHKNEWGSRGVQETKFRRRHLLRSSLTGGSIR</sequence>
<comment type="caution">
    <text evidence="1">The sequence shown here is derived from an EMBL/GenBank/DDBJ whole genome shotgun (WGS) entry which is preliminary data.</text>
</comment>
<dbReference type="EMBL" id="WJXW01000002">
    <property type="protein sequence ID" value="KAF9739931.1"/>
    <property type="molecule type" value="Genomic_DNA"/>
</dbReference>